<gene>
    <name evidence="1" type="ORF">H8702_03560</name>
</gene>
<dbReference type="OrthoDB" id="1739094at2"/>
<evidence type="ECO:0000313" key="2">
    <source>
        <dbReference type="Proteomes" id="UP000632659"/>
    </source>
</evidence>
<keyword evidence="2" id="KW-1185">Reference proteome</keyword>
<reference evidence="1" key="1">
    <citation type="submission" date="2020-08" db="EMBL/GenBank/DDBJ databases">
        <title>Genome public.</title>
        <authorList>
            <person name="Liu C."/>
            <person name="Sun Q."/>
        </authorList>
    </citation>
    <scope>NUCLEOTIDE SEQUENCE</scope>
    <source>
        <strain evidence="1">NSJ-15</strain>
    </source>
</reference>
<dbReference type="EMBL" id="JACRTL010000001">
    <property type="protein sequence ID" value="MBC8610202.1"/>
    <property type="molecule type" value="Genomic_DNA"/>
</dbReference>
<evidence type="ECO:0000313" key="1">
    <source>
        <dbReference type="EMBL" id="MBC8610202.1"/>
    </source>
</evidence>
<dbReference type="RefSeq" id="WP_093988606.1">
    <property type="nucleotide sequence ID" value="NZ_FYDD01000003.1"/>
</dbReference>
<dbReference type="Gene3D" id="3.40.50.360">
    <property type="match status" value="1"/>
</dbReference>
<sequence length="143" mass="15208">MKFKMRALYFSPAGNTEKMARAIAKAQEAVCDQIPPAYPSENEKLLFIGVEMKGSSANKAVLDLCRDLTPARAKNVAFFAVGSGNFSAVEELKNIVKGKGIEVAGTTYECTVKGGLFKQGKVSDGDVSGVVAWAEEIVNSLAV</sequence>
<accession>A0A8J6PDK9</accession>
<protein>
    <submittedName>
        <fullName evidence="1">Flavodoxin family protein</fullName>
    </submittedName>
</protein>
<comment type="caution">
    <text evidence="1">The sequence shown here is derived from an EMBL/GenBank/DDBJ whole genome shotgun (WGS) entry which is preliminary data.</text>
</comment>
<dbReference type="AlphaFoldDB" id="A0A8J6PDK9"/>
<dbReference type="SUPFAM" id="SSF52218">
    <property type="entry name" value="Flavoproteins"/>
    <property type="match status" value="1"/>
</dbReference>
<organism evidence="1 2">
    <name type="scientific">Massiliimalia timonensis</name>
    <dbReference type="NCBI Taxonomy" id="1987501"/>
    <lineage>
        <taxon>Bacteria</taxon>
        <taxon>Bacillati</taxon>
        <taxon>Bacillota</taxon>
        <taxon>Clostridia</taxon>
        <taxon>Eubacteriales</taxon>
        <taxon>Oscillospiraceae</taxon>
        <taxon>Massiliimalia</taxon>
    </lineage>
</organism>
<proteinExistence type="predicted"/>
<dbReference type="InterPro" id="IPR029039">
    <property type="entry name" value="Flavoprotein-like_sf"/>
</dbReference>
<dbReference type="Proteomes" id="UP000632659">
    <property type="component" value="Unassembled WGS sequence"/>
</dbReference>
<name>A0A8J6PDK9_9FIRM</name>